<reference evidence="10 11" key="1">
    <citation type="submission" date="2005-10" db="EMBL/GenBank/DDBJ databases">
        <title>Complete sequence of Geobacter metallireducens GS-15.</title>
        <authorList>
            <consortium name="US DOE Joint Genome Institute"/>
            <person name="Copeland A."/>
            <person name="Lucas S."/>
            <person name="Lapidus A."/>
            <person name="Barry K."/>
            <person name="Detter J.C."/>
            <person name="Glavina T."/>
            <person name="Hammon N."/>
            <person name="Israni S."/>
            <person name="Pitluck S."/>
            <person name="Di Bartolo G."/>
            <person name="Chain P."/>
            <person name="Schmutz J."/>
            <person name="Larimer F."/>
            <person name="Land M."/>
            <person name="Kyrpides N."/>
            <person name="Ivanova N."/>
            <person name="Richardson P."/>
        </authorList>
    </citation>
    <scope>NUCLEOTIDE SEQUENCE [LARGE SCALE GENOMIC DNA]</scope>
    <source>
        <strain evidence="11">ATCC 53774 / DSM 7210 / GS-15</strain>
    </source>
</reference>
<dbReference type="InterPro" id="IPR013783">
    <property type="entry name" value="Ig-like_fold"/>
</dbReference>
<dbReference type="SUPFAM" id="SSF52743">
    <property type="entry name" value="Subtilisin-like"/>
    <property type="match status" value="1"/>
</dbReference>
<dbReference type="AlphaFoldDB" id="Q39XN3"/>
<dbReference type="Gene3D" id="3.40.50.200">
    <property type="entry name" value="Peptidase S8/S53 domain"/>
    <property type="match status" value="1"/>
</dbReference>
<accession>Q39XN3</accession>
<sequence>MRCTKRVCGKITLHLGTLGILCLAAGMAGAAPPPQKFVTDELLVQFKAGVHKANADTVLKGAGAREAEEIAPIRVKRIKVPAAARAKVKAALAKNPHVTFVEENYLAEQTMVPNDPSYASQWHLPKIAAPAGWDISTGSSSVDIAILDSGVDPSHPDLAGKLLPGFNFVFNNTDTHDVTGHGTKVAGSAGAMGNNGAGVAGVAWQNQIMPLVIADSTGYATYSRMASAITYAADHGVRIINLSYGGSTSSSTLQNAVNYAWNKGAIVFASAANYNTSTPYYPAACTNAVSVAATDANDAKASFSNYGSTIDIAAPGVSILTTANGGGYASVSGTSFSSPIAAGLGALILSVNPTLTNAQVVDIITKNADDIGTPGFDQYFGYGRINVLKSLTAAQNAVPVGDTTAPTASITSPASSSIVKGNASVAVAASDNVGVAKVELRINGAPFATATTAPYAFSWDTTTTADGSYTLEAVAFDGAGNMGQSSAVSVKVSNTPDTIAPTVAITSPANGAKVGTSATITITAGDNVGVSRIELYIDGKLATSKTGVTSLSYSWNTRKIATGAHTILSKAFDAAGNTTTTSITVYK</sequence>
<feature type="chain" id="PRO_5004223423" evidence="7">
    <location>
        <begin position="31"/>
        <end position="587"/>
    </location>
</feature>
<reference evidence="10 11" key="2">
    <citation type="journal article" date="2009" name="BMC Microbiol.">
        <title>The genome sequence of Geobacter metallireducens: features of metabolism, physiology and regulation common and dissimilar to Geobacter sulfurreducens.</title>
        <authorList>
            <person name="Aklujkar M."/>
            <person name="Krushkal J."/>
            <person name="DiBartolo G."/>
            <person name="Lapidus A."/>
            <person name="Land M.L."/>
            <person name="Lovley D.R."/>
        </authorList>
    </citation>
    <scope>NUCLEOTIDE SEQUENCE [LARGE SCALE GENOMIC DNA]</scope>
    <source>
        <strain evidence="11">ATCC 53774 / DSM 7210 / GS-15</strain>
    </source>
</reference>
<dbReference type="InterPro" id="IPR023827">
    <property type="entry name" value="Peptidase_S8_Asp-AS"/>
</dbReference>
<keyword evidence="4 5" id="KW-0720">Serine protease</keyword>
<dbReference type="PROSITE" id="PS00136">
    <property type="entry name" value="SUBTILASE_ASP"/>
    <property type="match status" value="1"/>
</dbReference>
<dbReference type="Pfam" id="PF17957">
    <property type="entry name" value="Big_7"/>
    <property type="match status" value="2"/>
</dbReference>
<dbReference type="PANTHER" id="PTHR43806:SF11">
    <property type="entry name" value="CEREVISIN-RELATED"/>
    <property type="match status" value="1"/>
</dbReference>
<dbReference type="PROSITE" id="PS00137">
    <property type="entry name" value="SUBTILASE_HIS"/>
    <property type="match status" value="1"/>
</dbReference>
<evidence type="ECO:0000256" key="4">
    <source>
        <dbReference type="ARBA" id="ARBA00022825"/>
    </source>
</evidence>
<dbReference type="EMBL" id="CP000148">
    <property type="protein sequence ID" value="ABB30991.1"/>
    <property type="molecule type" value="Genomic_DNA"/>
</dbReference>
<feature type="active site" description="Charge relay system" evidence="5">
    <location>
        <position position="181"/>
    </location>
</feature>
<dbReference type="Pfam" id="PF00082">
    <property type="entry name" value="Peptidase_S8"/>
    <property type="match status" value="1"/>
</dbReference>
<dbReference type="eggNOG" id="COG1404">
    <property type="taxonomic scope" value="Bacteria"/>
</dbReference>
<dbReference type="InterPro" id="IPR054399">
    <property type="entry name" value="Fervidolysin-like_N_prodom"/>
</dbReference>
<dbReference type="PROSITE" id="PS00138">
    <property type="entry name" value="SUBTILASE_SER"/>
    <property type="match status" value="1"/>
</dbReference>
<evidence type="ECO:0000256" key="5">
    <source>
        <dbReference type="PROSITE-ProRule" id="PRU01240"/>
    </source>
</evidence>
<proteinExistence type="inferred from homology"/>
<dbReference type="InterPro" id="IPR050131">
    <property type="entry name" value="Peptidase_S8_subtilisin-like"/>
</dbReference>
<evidence type="ECO:0000256" key="1">
    <source>
        <dbReference type="ARBA" id="ARBA00011073"/>
    </source>
</evidence>
<keyword evidence="3 5" id="KW-0378">Hydrolase</keyword>
<dbReference type="InterPro" id="IPR022398">
    <property type="entry name" value="Peptidase_S8_His-AS"/>
</dbReference>
<dbReference type="STRING" id="269799.Gmet_0749"/>
<evidence type="ECO:0000256" key="2">
    <source>
        <dbReference type="ARBA" id="ARBA00022670"/>
    </source>
</evidence>
<feature type="domain" description="Fervidolysin-like N-terminal prodomain" evidence="9">
    <location>
        <begin position="30"/>
        <end position="104"/>
    </location>
</feature>
<dbReference type="HOGENOM" id="CLU_011263_9_0_7"/>
<organism evidence="10 11">
    <name type="scientific">Geobacter metallireducens (strain ATCC 53774 / DSM 7210 / GS-15)</name>
    <dbReference type="NCBI Taxonomy" id="269799"/>
    <lineage>
        <taxon>Bacteria</taxon>
        <taxon>Pseudomonadati</taxon>
        <taxon>Thermodesulfobacteriota</taxon>
        <taxon>Desulfuromonadia</taxon>
        <taxon>Geobacterales</taxon>
        <taxon>Geobacteraceae</taxon>
        <taxon>Geobacter</taxon>
    </lineage>
</organism>
<gene>
    <name evidence="10" type="ordered locus">Gmet_0749</name>
</gene>
<evidence type="ECO:0000256" key="3">
    <source>
        <dbReference type="ARBA" id="ARBA00022801"/>
    </source>
</evidence>
<dbReference type="InterPro" id="IPR023828">
    <property type="entry name" value="Peptidase_S8_Ser-AS"/>
</dbReference>
<feature type="domain" description="Peptidase S8/S53" evidence="8">
    <location>
        <begin position="141"/>
        <end position="383"/>
    </location>
</feature>
<dbReference type="InterPro" id="IPR036852">
    <property type="entry name" value="Peptidase_S8/S53_dom_sf"/>
</dbReference>
<dbReference type="KEGG" id="gme:Gmet_0749"/>
<dbReference type="InterPro" id="IPR015500">
    <property type="entry name" value="Peptidase_S8_subtilisin-rel"/>
</dbReference>
<keyword evidence="7" id="KW-0732">Signal</keyword>
<dbReference type="Proteomes" id="UP000007073">
    <property type="component" value="Chromosome"/>
</dbReference>
<dbReference type="GO" id="GO:0004252">
    <property type="term" value="F:serine-type endopeptidase activity"/>
    <property type="evidence" value="ECO:0007669"/>
    <property type="project" value="UniProtKB-UniRule"/>
</dbReference>
<evidence type="ECO:0000256" key="7">
    <source>
        <dbReference type="SAM" id="SignalP"/>
    </source>
</evidence>
<dbReference type="PROSITE" id="PS51892">
    <property type="entry name" value="SUBTILASE"/>
    <property type="match status" value="1"/>
</dbReference>
<protein>
    <submittedName>
        <fullName evidence="10">Serine protease, subtilase family</fullName>
    </submittedName>
</protein>
<dbReference type="RefSeq" id="WP_011365718.1">
    <property type="nucleotide sequence ID" value="NC_007517.1"/>
</dbReference>
<comment type="similarity">
    <text evidence="1 5 6">Belongs to the peptidase S8 family.</text>
</comment>
<feature type="signal peptide" evidence="7">
    <location>
        <begin position="1"/>
        <end position="30"/>
    </location>
</feature>
<evidence type="ECO:0000313" key="11">
    <source>
        <dbReference type="Proteomes" id="UP000007073"/>
    </source>
</evidence>
<dbReference type="PRINTS" id="PR00723">
    <property type="entry name" value="SUBTILISIN"/>
</dbReference>
<evidence type="ECO:0000259" key="9">
    <source>
        <dbReference type="Pfam" id="PF22148"/>
    </source>
</evidence>
<dbReference type="InterPro" id="IPR000209">
    <property type="entry name" value="Peptidase_S8/S53_dom"/>
</dbReference>
<dbReference type="PANTHER" id="PTHR43806">
    <property type="entry name" value="PEPTIDASE S8"/>
    <property type="match status" value="1"/>
</dbReference>
<keyword evidence="11" id="KW-1185">Reference proteome</keyword>
<dbReference type="PIRSF" id="PIRSF037901">
    <property type="entry name" value="Subtilisin_rel_Nmul_A1891"/>
    <property type="match status" value="1"/>
</dbReference>
<name>Q39XN3_GEOMG</name>
<feature type="active site" description="Charge relay system" evidence="5">
    <location>
        <position position="335"/>
    </location>
</feature>
<dbReference type="Gene3D" id="2.60.40.10">
    <property type="entry name" value="Immunoglobulins"/>
    <property type="match status" value="2"/>
</dbReference>
<keyword evidence="2 5" id="KW-0645">Protease</keyword>
<dbReference type="GO" id="GO:0006508">
    <property type="term" value="P:proteolysis"/>
    <property type="evidence" value="ECO:0007669"/>
    <property type="project" value="UniProtKB-KW"/>
</dbReference>
<evidence type="ECO:0000259" key="8">
    <source>
        <dbReference type="Pfam" id="PF00082"/>
    </source>
</evidence>
<evidence type="ECO:0000313" key="10">
    <source>
        <dbReference type="EMBL" id="ABB30991.1"/>
    </source>
</evidence>
<evidence type="ECO:0000256" key="6">
    <source>
        <dbReference type="RuleBase" id="RU003355"/>
    </source>
</evidence>
<dbReference type="Pfam" id="PF22148">
    <property type="entry name" value="Fervidolysin_NPro-like"/>
    <property type="match status" value="1"/>
</dbReference>
<dbReference type="InterPro" id="IPR017315">
    <property type="entry name" value="Pep_S8A_subtilisin_pbac-2"/>
</dbReference>
<feature type="active site" description="Charge relay system" evidence="5">
    <location>
        <position position="148"/>
    </location>
</feature>